<dbReference type="Proteomes" id="UP001550739">
    <property type="component" value="Unassembled WGS sequence"/>
</dbReference>
<keyword evidence="1" id="KW-0678">Repressor</keyword>
<evidence type="ECO:0000256" key="3">
    <source>
        <dbReference type="ARBA" id="ARBA00023125"/>
    </source>
</evidence>
<dbReference type="PROSITE" id="PS50977">
    <property type="entry name" value="HTH_TETR_2"/>
    <property type="match status" value="1"/>
</dbReference>
<dbReference type="PRINTS" id="PR00400">
    <property type="entry name" value="TETREPRESSOR"/>
</dbReference>
<evidence type="ECO:0000256" key="5">
    <source>
        <dbReference type="PROSITE-ProRule" id="PRU00335"/>
    </source>
</evidence>
<dbReference type="PANTHER" id="PTHR30055:SF151">
    <property type="entry name" value="TRANSCRIPTIONAL REGULATORY PROTEIN"/>
    <property type="match status" value="1"/>
</dbReference>
<evidence type="ECO:0000313" key="8">
    <source>
        <dbReference type="Proteomes" id="UP001550739"/>
    </source>
</evidence>
<dbReference type="PROSITE" id="PS01081">
    <property type="entry name" value="HTH_TETR_1"/>
    <property type="match status" value="1"/>
</dbReference>
<protein>
    <submittedName>
        <fullName evidence="7">TetR/AcrR family transcriptional regulator C-terminal domain-containing protein</fullName>
    </submittedName>
</protein>
<keyword evidence="3 5" id="KW-0238">DNA-binding</keyword>
<dbReference type="Pfam" id="PF02909">
    <property type="entry name" value="TetR_C_1"/>
    <property type="match status" value="1"/>
</dbReference>
<proteinExistence type="predicted"/>
<gene>
    <name evidence="7" type="ORF">AB0E89_35065</name>
</gene>
<dbReference type="SUPFAM" id="SSF48498">
    <property type="entry name" value="Tetracyclin repressor-like, C-terminal domain"/>
    <property type="match status" value="1"/>
</dbReference>
<keyword evidence="2" id="KW-0805">Transcription regulation</keyword>
<dbReference type="PRINTS" id="PR00455">
    <property type="entry name" value="HTHTETR"/>
</dbReference>
<sequence length="218" mass="23493">MPLRKADVVEEALRLLDAEGLDQLTMRKLGASLNVQGGALYRHFENKEALLDAVADKIVEGVGEALPDVSWPEQIRIVGSRLRAALLSRRDGARVVAGTFAPGANTVIGSDAAVRVLCRAGLPPAQAGWVSFAIFYYVLGHTIEEQAQLRLPPDHDWRVRTQGLDVEVSPQYAAALDSLTDADPAERFDYGLNIFIEGLCHLQGEAVAVSLPGRAVGN</sequence>
<accession>A0ABV2ZT27</accession>
<dbReference type="InterPro" id="IPR023772">
    <property type="entry name" value="DNA-bd_HTH_TetR-type_CS"/>
</dbReference>
<evidence type="ECO:0000256" key="2">
    <source>
        <dbReference type="ARBA" id="ARBA00023015"/>
    </source>
</evidence>
<dbReference type="RefSeq" id="WP_334575959.1">
    <property type="nucleotide sequence ID" value="NZ_JBEZVE010000022.1"/>
</dbReference>
<feature type="DNA-binding region" description="H-T-H motif" evidence="5">
    <location>
        <begin position="25"/>
        <end position="44"/>
    </location>
</feature>
<evidence type="ECO:0000313" key="7">
    <source>
        <dbReference type="EMBL" id="MEU3785704.1"/>
    </source>
</evidence>
<dbReference type="InterPro" id="IPR009057">
    <property type="entry name" value="Homeodomain-like_sf"/>
</dbReference>
<name>A0ABV2ZT27_9ACTN</name>
<dbReference type="InterPro" id="IPR003012">
    <property type="entry name" value="Tet_transcr_reg_TetR"/>
</dbReference>
<dbReference type="EMBL" id="JBEZVE010000022">
    <property type="protein sequence ID" value="MEU3785704.1"/>
    <property type="molecule type" value="Genomic_DNA"/>
</dbReference>
<dbReference type="PANTHER" id="PTHR30055">
    <property type="entry name" value="HTH-TYPE TRANSCRIPTIONAL REGULATOR RUTR"/>
    <property type="match status" value="1"/>
</dbReference>
<keyword evidence="8" id="KW-1185">Reference proteome</keyword>
<dbReference type="InterPro" id="IPR050109">
    <property type="entry name" value="HTH-type_TetR-like_transc_reg"/>
</dbReference>
<dbReference type="Gene3D" id="1.10.10.60">
    <property type="entry name" value="Homeodomain-like"/>
    <property type="match status" value="1"/>
</dbReference>
<evidence type="ECO:0000256" key="4">
    <source>
        <dbReference type="ARBA" id="ARBA00023163"/>
    </source>
</evidence>
<evidence type="ECO:0000256" key="1">
    <source>
        <dbReference type="ARBA" id="ARBA00022491"/>
    </source>
</evidence>
<reference evidence="7 8" key="1">
    <citation type="submission" date="2024-06" db="EMBL/GenBank/DDBJ databases">
        <title>The Natural Products Discovery Center: Release of the First 8490 Sequenced Strains for Exploring Actinobacteria Biosynthetic Diversity.</title>
        <authorList>
            <person name="Kalkreuter E."/>
            <person name="Kautsar S.A."/>
            <person name="Yang D."/>
            <person name="Bader C.D."/>
            <person name="Teijaro C.N."/>
            <person name="Fluegel L."/>
            <person name="Davis C.M."/>
            <person name="Simpson J.R."/>
            <person name="Lauterbach L."/>
            <person name="Steele A.D."/>
            <person name="Gui C."/>
            <person name="Meng S."/>
            <person name="Li G."/>
            <person name="Viehrig K."/>
            <person name="Ye F."/>
            <person name="Su P."/>
            <person name="Kiefer A.F."/>
            <person name="Nichols A."/>
            <person name="Cepeda A.J."/>
            <person name="Yan W."/>
            <person name="Fan B."/>
            <person name="Jiang Y."/>
            <person name="Adhikari A."/>
            <person name="Zheng C.-J."/>
            <person name="Schuster L."/>
            <person name="Cowan T.M."/>
            <person name="Smanski M.J."/>
            <person name="Chevrette M.G."/>
            <person name="De Carvalho L.P.S."/>
            <person name="Shen B."/>
        </authorList>
    </citation>
    <scope>NUCLEOTIDE SEQUENCE [LARGE SCALE GENOMIC DNA]</scope>
    <source>
        <strain evidence="7 8">NPDC033843</strain>
    </source>
</reference>
<feature type="domain" description="HTH tetR-type" evidence="6">
    <location>
        <begin position="2"/>
        <end position="62"/>
    </location>
</feature>
<comment type="caution">
    <text evidence="7">The sequence shown here is derived from an EMBL/GenBank/DDBJ whole genome shotgun (WGS) entry which is preliminary data.</text>
</comment>
<keyword evidence="4" id="KW-0804">Transcription</keyword>
<dbReference type="Gene3D" id="1.10.357.10">
    <property type="entry name" value="Tetracycline Repressor, domain 2"/>
    <property type="match status" value="1"/>
</dbReference>
<dbReference type="InterPro" id="IPR001647">
    <property type="entry name" value="HTH_TetR"/>
</dbReference>
<dbReference type="Pfam" id="PF00440">
    <property type="entry name" value="TetR_N"/>
    <property type="match status" value="1"/>
</dbReference>
<dbReference type="InterPro" id="IPR036271">
    <property type="entry name" value="Tet_transcr_reg_TetR-rel_C_sf"/>
</dbReference>
<dbReference type="SUPFAM" id="SSF46689">
    <property type="entry name" value="Homeodomain-like"/>
    <property type="match status" value="1"/>
</dbReference>
<organism evidence="7 8">
    <name type="scientific">Streptomyces sp. 900129855</name>
    <dbReference type="NCBI Taxonomy" id="3155129"/>
    <lineage>
        <taxon>Bacteria</taxon>
        <taxon>Bacillati</taxon>
        <taxon>Actinomycetota</taxon>
        <taxon>Actinomycetes</taxon>
        <taxon>Kitasatosporales</taxon>
        <taxon>Streptomycetaceae</taxon>
        <taxon>Streptomyces</taxon>
    </lineage>
</organism>
<evidence type="ECO:0000259" key="6">
    <source>
        <dbReference type="PROSITE" id="PS50977"/>
    </source>
</evidence>
<dbReference type="InterPro" id="IPR004111">
    <property type="entry name" value="Repressor_TetR_C"/>
</dbReference>